<accession>A0A0S2DHI2</accession>
<keyword evidence="2" id="KW-0503">Monooxygenase</keyword>
<reference evidence="4 5" key="1">
    <citation type="submission" date="2015-11" db="EMBL/GenBank/DDBJ databases">
        <title>Genome sequences of Lysobacter enzymogenes strain C3 and Lysobacter antibioticus ATCC 29479.</title>
        <authorList>
            <person name="Kobayashi D.Y."/>
        </authorList>
    </citation>
    <scope>NUCLEOTIDE SEQUENCE [LARGE SCALE GENOMIC DNA]</scope>
    <source>
        <strain evidence="4 5">C3</strain>
    </source>
</reference>
<dbReference type="GO" id="GO:0005829">
    <property type="term" value="C:cytosol"/>
    <property type="evidence" value="ECO:0007669"/>
    <property type="project" value="TreeGrafter"/>
</dbReference>
<dbReference type="STRING" id="69.GLE_2509"/>
<dbReference type="PANTHER" id="PTHR30137:SF8">
    <property type="entry name" value="BLR5498 PROTEIN"/>
    <property type="match status" value="1"/>
</dbReference>
<evidence type="ECO:0000313" key="4">
    <source>
        <dbReference type="EMBL" id="ALN57858.1"/>
    </source>
</evidence>
<name>A0A0S2DHI2_LYSEN</name>
<dbReference type="AlphaFoldDB" id="A0A0S2DHI2"/>
<dbReference type="InterPro" id="IPR011251">
    <property type="entry name" value="Luciferase-like_dom"/>
</dbReference>
<dbReference type="RefSeq" id="WP_057947594.1">
    <property type="nucleotide sequence ID" value="NZ_CP067396.1"/>
</dbReference>
<dbReference type="OrthoDB" id="9814695at2"/>
<dbReference type="Gene3D" id="3.20.20.30">
    <property type="entry name" value="Luciferase-like domain"/>
    <property type="match status" value="1"/>
</dbReference>
<evidence type="ECO:0000259" key="3">
    <source>
        <dbReference type="Pfam" id="PF00296"/>
    </source>
</evidence>
<organism evidence="4 5">
    <name type="scientific">Lysobacter enzymogenes</name>
    <dbReference type="NCBI Taxonomy" id="69"/>
    <lineage>
        <taxon>Bacteria</taxon>
        <taxon>Pseudomonadati</taxon>
        <taxon>Pseudomonadota</taxon>
        <taxon>Gammaproteobacteria</taxon>
        <taxon>Lysobacterales</taxon>
        <taxon>Lysobacteraceae</taxon>
        <taxon>Lysobacter</taxon>
    </lineage>
</organism>
<evidence type="ECO:0000256" key="2">
    <source>
        <dbReference type="ARBA" id="ARBA00023033"/>
    </source>
</evidence>
<protein>
    <submittedName>
        <fullName evidence="4">Flavin-dependent oxidoreductase</fullName>
    </submittedName>
</protein>
<dbReference type="InterPro" id="IPR036661">
    <property type="entry name" value="Luciferase-like_sf"/>
</dbReference>
<feature type="domain" description="Luciferase-like" evidence="3">
    <location>
        <begin position="53"/>
        <end position="351"/>
    </location>
</feature>
<dbReference type="PATRIC" id="fig|69.6.peg.2472"/>
<dbReference type="EMBL" id="CP013140">
    <property type="protein sequence ID" value="ALN57858.1"/>
    <property type="molecule type" value="Genomic_DNA"/>
</dbReference>
<dbReference type="Pfam" id="PF00296">
    <property type="entry name" value="Bac_luciferase"/>
    <property type="match status" value="1"/>
</dbReference>
<dbReference type="GO" id="GO:0016705">
    <property type="term" value="F:oxidoreductase activity, acting on paired donors, with incorporation or reduction of molecular oxygen"/>
    <property type="evidence" value="ECO:0007669"/>
    <property type="project" value="InterPro"/>
</dbReference>
<dbReference type="GO" id="GO:0004497">
    <property type="term" value="F:monooxygenase activity"/>
    <property type="evidence" value="ECO:0007669"/>
    <property type="project" value="UniProtKB-KW"/>
</dbReference>
<evidence type="ECO:0000256" key="1">
    <source>
        <dbReference type="ARBA" id="ARBA00023002"/>
    </source>
</evidence>
<keyword evidence="1" id="KW-0560">Oxidoreductase</keyword>
<dbReference type="KEGG" id="lez:GLE_2509"/>
<evidence type="ECO:0000313" key="5">
    <source>
        <dbReference type="Proteomes" id="UP000061569"/>
    </source>
</evidence>
<dbReference type="SUPFAM" id="SSF51679">
    <property type="entry name" value="Bacterial luciferase-like"/>
    <property type="match status" value="1"/>
</dbReference>
<sequence>MKVSMFHLMPLRDLPADFEQRHRSVWVDVPWHELTTPERVGRFYNQSLDELIYAARCGIDGVCVNEHHQNAYGMMPSPNLMGAILARQTAELDVACIQLGATLPNTQPPIRIAEEYAMLDCISGGRIVAGMPLGTPFDANYCYGITPLEQRERYYEAHDLILKAWREREPFAWNGKYTQLPMVNLWPRPMQDPHPPIWVPGSGSLSTWEFTARHDYCYCFLSYHGIRFGKSVMDKFWEFSARNGHDANPYRTGFLQLVAVAETDEQAERDYYEHIRYFYDKTQHVAPEFTPPGHQDYRSMVNTIRNQVSQVNSVRSRIPQFKFKDFVDNQLVIAGSPATVREQLAESVRQLRVGNLMVLLQIGSMPHELTLKNIRLFCSEVLPHLRGIWDDEGWENRWWPQRLRGARNAPAAPAQPGWVGA</sequence>
<dbReference type="Proteomes" id="UP000061569">
    <property type="component" value="Chromosome"/>
</dbReference>
<dbReference type="PANTHER" id="PTHR30137">
    <property type="entry name" value="LUCIFERASE-LIKE MONOOXYGENASE"/>
    <property type="match status" value="1"/>
</dbReference>
<dbReference type="InterPro" id="IPR050766">
    <property type="entry name" value="Bact_Lucif_Oxidored"/>
</dbReference>
<gene>
    <name evidence="4" type="ORF">GLE_2509</name>
</gene>
<proteinExistence type="predicted"/>